<keyword evidence="1" id="KW-1133">Transmembrane helix</keyword>
<dbReference type="PANTHER" id="PTHR34700:SF4">
    <property type="entry name" value="PHAGE-LIKE ELEMENT PBSX PROTEIN XKDP"/>
    <property type="match status" value="1"/>
</dbReference>
<organism evidence="3 4">
    <name type="scientific">Phaeovulum veldkampii DSM 11550</name>
    <dbReference type="NCBI Taxonomy" id="1185920"/>
    <lineage>
        <taxon>Bacteria</taxon>
        <taxon>Pseudomonadati</taxon>
        <taxon>Pseudomonadota</taxon>
        <taxon>Alphaproteobacteria</taxon>
        <taxon>Rhodobacterales</taxon>
        <taxon>Paracoccaceae</taxon>
        <taxon>Phaeovulum</taxon>
    </lineage>
</organism>
<keyword evidence="1" id="KW-0472">Membrane</keyword>
<comment type="caution">
    <text evidence="3">The sequence shown here is derived from an EMBL/GenBank/DDBJ whole genome shotgun (WGS) entry which is preliminary data.</text>
</comment>
<dbReference type="InterPro" id="IPR036779">
    <property type="entry name" value="LysM_dom_sf"/>
</dbReference>
<keyword evidence="1" id="KW-0812">Transmembrane</keyword>
<feature type="domain" description="LysM" evidence="2">
    <location>
        <begin position="395"/>
        <end position="444"/>
    </location>
</feature>
<gene>
    <name evidence="3" type="ORF">C5F46_11805</name>
</gene>
<dbReference type="EMBL" id="PZKF01000028">
    <property type="protein sequence ID" value="PTE16943.1"/>
    <property type="molecule type" value="Genomic_DNA"/>
</dbReference>
<dbReference type="Gene3D" id="3.10.350.10">
    <property type="entry name" value="LysM domain"/>
    <property type="match status" value="1"/>
</dbReference>
<dbReference type="Gene3D" id="3.30.420.430">
    <property type="match status" value="1"/>
</dbReference>
<dbReference type="PANTHER" id="PTHR34700">
    <property type="entry name" value="POTASSIUM BINDING PROTEIN KBP"/>
    <property type="match status" value="1"/>
</dbReference>
<dbReference type="OrthoDB" id="370541at2"/>
<reference evidence="3 4" key="1">
    <citation type="submission" date="2018-03" db="EMBL/GenBank/DDBJ databases">
        <title>Rhodobacter veldkampii.</title>
        <authorList>
            <person name="Meyer T.E."/>
            <person name="Miller S."/>
            <person name="Lodha T."/>
            <person name="Gandham S."/>
            <person name="Chintalapati S."/>
            <person name="Chintalapati V.R."/>
        </authorList>
    </citation>
    <scope>NUCLEOTIDE SEQUENCE [LARGE SCALE GENOMIC DNA]</scope>
    <source>
        <strain evidence="3 4">DSM 11550</strain>
    </source>
</reference>
<dbReference type="InterPro" id="IPR018392">
    <property type="entry name" value="LysM"/>
</dbReference>
<evidence type="ECO:0000313" key="4">
    <source>
        <dbReference type="Proteomes" id="UP000241899"/>
    </source>
</evidence>
<accession>A0A2T4JGH0</accession>
<dbReference type="RefSeq" id="WP_107325554.1">
    <property type="nucleotide sequence ID" value="NZ_NHSP01000048.1"/>
</dbReference>
<evidence type="ECO:0000313" key="3">
    <source>
        <dbReference type="EMBL" id="PTE16943.1"/>
    </source>
</evidence>
<evidence type="ECO:0000256" key="1">
    <source>
        <dbReference type="SAM" id="Phobius"/>
    </source>
</evidence>
<name>A0A2T4JGH0_9RHOB</name>
<keyword evidence="4" id="KW-1185">Reference proteome</keyword>
<proteinExistence type="predicted"/>
<dbReference type="AlphaFoldDB" id="A0A2T4JGH0"/>
<dbReference type="CDD" id="cd00118">
    <property type="entry name" value="LysM"/>
    <property type="match status" value="1"/>
</dbReference>
<sequence>MAQAQAESAEPAAAPRAPAGGVVGGLVAGVAAALGLVAVVGVVAVVLPKRDQPEAALASDPAESTATVAPASVIEVEPQVAAPITPEPDAIAGAAPENAPQIVSAPVPEAPTQALADPAAAPAASSEAAPDPLFVAAGEAPPVPRPVVSEVVAAPAPPRFDTLRAAPDGSVLLAGRAQAGAGVEVLIDGVAVALAEADAQGQFVAQFDLPGADVPRSVALRMLSDAGAPVVSDETLILAPAAGTGTATQAVAPEVLLADAQGVRVLDPAPGRLVIDTMGQSLVGQSLGGQSAGGQGAGPVRVTGRGAGQGHVRAYLDNALLAEAPVDEAGNWALDLPAPALAPGAHALRIDAIDASGQVRARAETTLQDLSEVAVATGSPQTMVPPPDAGQVRAQVVTVERGYTLWAIALKNYGDGLLYVRIFEANKDQIRDPDMIYPGQVFAIPQ</sequence>
<dbReference type="InterPro" id="IPR052196">
    <property type="entry name" value="Bact_Kbp"/>
</dbReference>
<protein>
    <recommendedName>
        <fullName evidence="2">LysM domain-containing protein</fullName>
    </recommendedName>
</protein>
<evidence type="ECO:0000259" key="2">
    <source>
        <dbReference type="PROSITE" id="PS51782"/>
    </source>
</evidence>
<dbReference type="SMART" id="SM00257">
    <property type="entry name" value="LysM"/>
    <property type="match status" value="1"/>
</dbReference>
<dbReference type="Pfam" id="PF01476">
    <property type="entry name" value="LysM"/>
    <property type="match status" value="1"/>
</dbReference>
<dbReference type="PROSITE" id="PS51782">
    <property type="entry name" value="LYSM"/>
    <property type="match status" value="1"/>
</dbReference>
<dbReference type="Proteomes" id="UP000241899">
    <property type="component" value="Unassembled WGS sequence"/>
</dbReference>
<feature type="transmembrane region" description="Helical" evidence="1">
    <location>
        <begin position="26"/>
        <end position="47"/>
    </location>
</feature>